<comment type="caution">
    <text evidence="3">The sequence shown here is derived from an EMBL/GenBank/DDBJ whole genome shotgun (WGS) entry which is preliminary data.</text>
</comment>
<evidence type="ECO:0008006" key="5">
    <source>
        <dbReference type="Google" id="ProtNLM"/>
    </source>
</evidence>
<protein>
    <recommendedName>
        <fullName evidence="5">Protein takeout</fullName>
    </recommendedName>
</protein>
<feature type="signal peptide" evidence="2">
    <location>
        <begin position="1"/>
        <end position="24"/>
    </location>
</feature>
<organism evidence="3 4">
    <name type="scientific">Folsomia candida</name>
    <name type="common">Springtail</name>
    <dbReference type="NCBI Taxonomy" id="158441"/>
    <lineage>
        <taxon>Eukaryota</taxon>
        <taxon>Metazoa</taxon>
        <taxon>Ecdysozoa</taxon>
        <taxon>Arthropoda</taxon>
        <taxon>Hexapoda</taxon>
        <taxon>Collembola</taxon>
        <taxon>Entomobryomorpha</taxon>
        <taxon>Isotomoidea</taxon>
        <taxon>Isotomidae</taxon>
        <taxon>Proisotominae</taxon>
        <taxon>Folsomia</taxon>
    </lineage>
</organism>
<feature type="region of interest" description="Disordered" evidence="1">
    <location>
        <begin position="246"/>
        <end position="281"/>
    </location>
</feature>
<keyword evidence="2" id="KW-0732">Signal</keyword>
<dbReference type="Proteomes" id="UP000198287">
    <property type="component" value="Unassembled WGS sequence"/>
</dbReference>
<evidence type="ECO:0000256" key="1">
    <source>
        <dbReference type="SAM" id="MobiDB-lite"/>
    </source>
</evidence>
<keyword evidence="4" id="KW-1185">Reference proteome</keyword>
<evidence type="ECO:0000313" key="3">
    <source>
        <dbReference type="EMBL" id="OXA45429.1"/>
    </source>
</evidence>
<dbReference type="EMBL" id="LNIX01000018">
    <property type="protein sequence ID" value="OXA45429.1"/>
    <property type="molecule type" value="Genomic_DNA"/>
</dbReference>
<reference evidence="3 4" key="1">
    <citation type="submission" date="2015-12" db="EMBL/GenBank/DDBJ databases">
        <title>The genome of Folsomia candida.</title>
        <authorList>
            <person name="Faddeeva A."/>
            <person name="Derks M.F."/>
            <person name="Anvar Y."/>
            <person name="Smit S."/>
            <person name="Van Straalen N."/>
            <person name="Roelofs D."/>
        </authorList>
    </citation>
    <scope>NUCLEOTIDE SEQUENCE [LARGE SCALE GENOMIC DNA]</scope>
    <source>
        <strain evidence="3 4">VU population</strain>
        <tissue evidence="3">Whole body</tissue>
    </source>
</reference>
<evidence type="ECO:0000313" key="4">
    <source>
        <dbReference type="Proteomes" id="UP000198287"/>
    </source>
</evidence>
<gene>
    <name evidence="3" type="ORF">Fcan01_20252</name>
</gene>
<name>A0A226DJQ3_FOLCA</name>
<proteinExistence type="predicted"/>
<evidence type="ECO:0000256" key="2">
    <source>
        <dbReference type="SAM" id="SignalP"/>
    </source>
</evidence>
<dbReference type="AlphaFoldDB" id="A0A226DJQ3"/>
<dbReference type="Gene3D" id="3.15.10.30">
    <property type="entry name" value="Haemolymph juvenile hormone binding protein"/>
    <property type="match status" value="1"/>
</dbReference>
<accession>A0A226DJQ3</accession>
<feature type="chain" id="PRO_5012375419" description="Protein takeout" evidence="2">
    <location>
        <begin position="25"/>
        <end position="305"/>
    </location>
</feature>
<sequence>MHPTRRFALFLVCSILTFNRQGTCQDGLQNFVYSTMLGFSEWIVEQGLDPTPPLRKEYGMTFSNANFELDGTMDNISLHGLSHSTINIDITRTNYASQLIDIDYQTTIAGVAGVYYNARGLVAQEYPICSDSGNWSVTSGIFTVTFKRSFKIENDYIILDPNDGNGDHFTITVDDMDATFDGLLTPDAAEYEREMMTQIASELCNRLEGGKIFMGPIFTQFLNTALSVTTVNQIINWPTPLKTAAQEKNTSKIGTRSKSSRSVGCPPPVTTPLPGGGGRSDATQHSLLGKLLVLTTLFLKLKRDY</sequence>
<dbReference type="InterPro" id="IPR038606">
    <property type="entry name" value="To_sf"/>
</dbReference>
<feature type="compositionally biased region" description="Polar residues" evidence="1">
    <location>
        <begin position="246"/>
        <end position="262"/>
    </location>
</feature>